<dbReference type="PROSITE" id="PS50994">
    <property type="entry name" value="INTEGRASE"/>
    <property type="match status" value="1"/>
</dbReference>
<evidence type="ECO:0000313" key="4">
    <source>
        <dbReference type="EMBL" id="GEU38367.1"/>
    </source>
</evidence>
<sequence>MVNLPPTNNDPNVLEDEYDPAPEHDPIAPNSAPIQPNDYLAEEEGDPEEEEEPILEQAPVGFALHKNPQPTGNMNGWLIEDNKEEVEAKEEDEEEMEAEKDKDIDVKDNEDENDAEIIHPYEEFAGTFYVSERSSATVFNPALSKVYAPGPMINDSDALYAGVKTLTNQMWDRYRVASSPSKRLEKNDMRMDSFDDDLTALDSTLREQIQEMKKLMAKLNERFQQIQERYLKAENEMLRIRLRAAEEKAEYKLMKAGYYKNHFAHVSWYYDDLSGWEYKIRNQLPMKRRYRERPYDPSTNTTSLPRCNDPYVKVRDNAVRANASNDHGDEGVDTTAIVKDAGEEKDDKGDGNADVAKDSQPSESRGSPLREGIKAANRAERERVREEATRAGGPAGGLATAPVATLGLEVANGKPWAEVKKMTIDEFCPIEEVQRLEDELRHLKLKDTNTATYIERFNKLALLVPDVVPNEKKKVELYIKGLPEKIQAKNERIDESNKRRWENNNQGGNNNRNNNDNRNNNHSNNNHNNCGNYQNNNRHNQFNQRRQDGARAMAAAQNNVVDQGGPASKCNCCGLCHFGDFSTKERNNNQRRCPKLADQRGGNAHGRAYALRDAEQGQGPNVVTVDLMPIKIGTFDVIIGMDWLIKHDALIVCRKKEVHIPVEGKMLVVKGNCDVSRLKVVSCIKERKYIERGCHLFIAHVTEKEPKEKRLEDVPIIRDFPEVFPNDLPGISPPRHVEFRIKIVPRDAPVARTPYHLTSFEMKELSDQLKELSEKGFIRPSSSPWGAPVLFVKKKDGSLCMCIDYLELNKLTVKSTYPLLRIDDLFDQLQGSSVYSKIDLRTADALSRKEREKLIRVRALVITFHTDLSERIIKAQTEAMKKENVKAENLGRLLKLIFEIRSDGIRYFDKCVWLPLYGGIRDLIMHESHKSKYSIHPGSDKMYQDFKKLYWWSNMKADITTYVKIPEWKWEKITMDFVMGLPRTPSGYDTIWVIVDRLTKSAYFLPMKKTNCMEKLTQQYLMEIIYRHEMPVSIISDRDSRFASRLWRLLQKALGTDVNISTAYHPETDFELSYNNSYHVSIKAAPFEALYGGKCRSPICWSKVGDGQLTGPELIREMTKKIVQIKNSLLTARSRQKSCVDVRRKLMEFSVGDMFMLKVIGPVAYTLELPRELQGIHNTFHVSNLKKCLADENLIIPLEEIQLDDKLHFIEEPVEIMDREVKQLKQSRIPIVKVH</sequence>
<feature type="domain" description="Integrase catalytic" evidence="3">
    <location>
        <begin position="962"/>
        <end position="1069"/>
    </location>
</feature>
<feature type="compositionally biased region" description="Basic and acidic residues" evidence="2">
    <location>
        <begin position="342"/>
        <end position="357"/>
    </location>
</feature>
<dbReference type="Gene3D" id="2.40.70.10">
    <property type="entry name" value="Acid Proteases"/>
    <property type="match status" value="1"/>
</dbReference>
<keyword evidence="4" id="KW-0808">Transferase</keyword>
<feature type="region of interest" description="Disordered" evidence="2">
    <location>
        <begin position="342"/>
        <end position="396"/>
    </location>
</feature>
<evidence type="ECO:0000256" key="1">
    <source>
        <dbReference type="SAM" id="Coils"/>
    </source>
</evidence>
<dbReference type="PANTHER" id="PTHR15503">
    <property type="entry name" value="LDOC1 RELATED"/>
    <property type="match status" value="1"/>
</dbReference>
<feature type="compositionally biased region" description="Polar residues" evidence="2">
    <location>
        <begin position="1"/>
        <end position="11"/>
    </location>
</feature>
<dbReference type="GO" id="GO:0003676">
    <property type="term" value="F:nucleic acid binding"/>
    <property type="evidence" value="ECO:0007669"/>
    <property type="project" value="InterPro"/>
</dbReference>
<dbReference type="Gene3D" id="3.30.420.10">
    <property type="entry name" value="Ribonuclease H-like superfamily/Ribonuclease H"/>
    <property type="match status" value="1"/>
</dbReference>
<dbReference type="InterPro" id="IPR041588">
    <property type="entry name" value="Integrase_H2C2"/>
</dbReference>
<dbReference type="InterPro" id="IPR021109">
    <property type="entry name" value="Peptidase_aspartic_dom_sf"/>
</dbReference>
<feature type="compositionally biased region" description="Basic and acidic residues" evidence="2">
    <location>
        <begin position="371"/>
        <end position="389"/>
    </location>
</feature>
<feature type="region of interest" description="Disordered" evidence="2">
    <location>
        <begin position="291"/>
        <end position="310"/>
    </location>
</feature>
<keyword evidence="4" id="KW-0548">Nucleotidyltransferase</keyword>
<organism evidence="4">
    <name type="scientific">Tanacetum cinerariifolium</name>
    <name type="common">Dalmatian daisy</name>
    <name type="synonym">Chrysanthemum cinerariifolium</name>
    <dbReference type="NCBI Taxonomy" id="118510"/>
    <lineage>
        <taxon>Eukaryota</taxon>
        <taxon>Viridiplantae</taxon>
        <taxon>Streptophyta</taxon>
        <taxon>Embryophyta</taxon>
        <taxon>Tracheophyta</taxon>
        <taxon>Spermatophyta</taxon>
        <taxon>Magnoliopsida</taxon>
        <taxon>eudicotyledons</taxon>
        <taxon>Gunneridae</taxon>
        <taxon>Pentapetalae</taxon>
        <taxon>asterids</taxon>
        <taxon>campanulids</taxon>
        <taxon>Asterales</taxon>
        <taxon>Asteraceae</taxon>
        <taxon>Asteroideae</taxon>
        <taxon>Anthemideae</taxon>
        <taxon>Anthemidinae</taxon>
        <taxon>Tanacetum</taxon>
    </lineage>
</organism>
<dbReference type="GO" id="GO:0015074">
    <property type="term" value="P:DNA integration"/>
    <property type="evidence" value="ECO:0007669"/>
    <property type="project" value="InterPro"/>
</dbReference>
<dbReference type="InterPro" id="IPR043502">
    <property type="entry name" value="DNA/RNA_pol_sf"/>
</dbReference>
<feature type="region of interest" description="Disordered" evidence="2">
    <location>
        <begin position="490"/>
        <end position="540"/>
    </location>
</feature>
<dbReference type="Gene3D" id="3.30.70.270">
    <property type="match status" value="1"/>
</dbReference>
<dbReference type="InterPro" id="IPR056924">
    <property type="entry name" value="SH3_Tf2-1"/>
</dbReference>
<dbReference type="CDD" id="cd01647">
    <property type="entry name" value="RT_LTR"/>
    <property type="match status" value="1"/>
</dbReference>
<evidence type="ECO:0000259" key="3">
    <source>
        <dbReference type="PROSITE" id="PS50994"/>
    </source>
</evidence>
<name>A0A6L2JP53_TANCI</name>
<dbReference type="EMBL" id="BKCJ010001043">
    <property type="protein sequence ID" value="GEU38367.1"/>
    <property type="molecule type" value="Genomic_DNA"/>
</dbReference>
<dbReference type="InterPro" id="IPR005162">
    <property type="entry name" value="Retrotrans_gag_dom"/>
</dbReference>
<dbReference type="PANTHER" id="PTHR15503:SF45">
    <property type="entry name" value="RNA-DIRECTED DNA POLYMERASE HOMOLOG"/>
    <property type="match status" value="1"/>
</dbReference>
<dbReference type="Gene3D" id="3.10.10.10">
    <property type="entry name" value="HIV Type 1 Reverse Transcriptase, subunit A, domain 1"/>
    <property type="match status" value="1"/>
</dbReference>
<proteinExistence type="predicted"/>
<dbReference type="InterPro" id="IPR012337">
    <property type="entry name" value="RNaseH-like_sf"/>
</dbReference>
<reference evidence="4" key="1">
    <citation type="journal article" date="2019" name="Sci. Rep.">
        <title>Draft genome of Tanacetum cinerariifolium, the natural source of mosquito coil.</title>
        <authorList>
            <person name="Yamashiro T."/>
            <person name="Shiraishi A."/>
            <person name="Satake H."/>
            <person name="Nakayama K."/>
        </authorList>
    </citation>
    <scope>NUCLEOTIDE SEQUENCE</scope>
</reference>
<feature type="coiled-coil region" evidence="1">
    <location>
        <begin position="198"/>
        <end position="250"/>
    </location>
</feature>
<dbReference type="GO" id="GO:0003964">
    <property type="term" value="F:RNA-directed DNA polymerase activity"/>
    <property type="evidence" value="ECO:0007669"/>
    <property type="project" value="UniProtKB-KW"/>
</dbReference>
<gene>
    <name evidence="4" type="ORF">Tci_010345</name>
</gene>
<dbReference type="Pfam" id="PF24626">
    <property type="entry name" value="SH3_Tf2-1"/>
    <property type="match status" value="1"/>
</dbReference>
<protein>
    <submittedName>
        <fullName evidence="4">Putative reverse transcriptase domain-containing protein</fullName>
    </submittedName>
</protein>
<feature type="compositionally biased region" description="Acidic residues" evidence="2">
    <location>
        <begin position="40"/>
        <end position="54"/>
    </location>
</feature>
<dbReference type="InterPro" id="IPR032567">
    <property type="entry name" value="RTL1-rel"/>
</dbReference>
<dbReference type="SUPFAM" id="SSF56672">
    <property type="entry name" value="DNA/RNA polymerases"/>
    <property type="match status" value="1"/>
</dbReference>
<accession>A0A6L2JP53</accession>
<dbReference type="InterPro" id="IPR043128">
    <property type="entry name" value="Rev_trsase/Diguanyl_cyclase"/>
</dbReference>
<dbReference type="Pfam" id="PF03732">
    <property type="entry name" value="Retrotrans_gag"/>
    <property type="match status" value="1"/>
</dbReference>
<dbReference type="InterPro" id="IPR001584">
    <property type="entry name" value="Integrase_cat-core"/>
</dbReference>
<dbReference type="InterPro" id="IPR036397">
    <property type="entry name" value="RNaseH_sf"/>
</dbReference>
<dbReference type="Pfam" id="PF08284">
    <property type="entry name" value="RVP_2"/>
    <property type="match status" value="1"/>
</dbReference>
<keyword evidence="4" id="KW-0695">RNA-directed DNA polymerase</keyword>
<dbReference type="Gene3D" id="1.10.340.70">
    <property type="match status" value="1"/>
</dbReference>
<dbReference type="AlphaFoldDB" id="A0A6L2JP53"/>
<dbReference type="SUPFAM" id="SSF53098">
    <property type="entry name" value="Ribonuclease H-like"/>
    <property type="match status" value="1"/>
</dbReference>
<evidence type="ECO:0000256" key="2">
    <source>
        <dbReference type="SAM" id="MobiDB-lite"/>
    </source>
</evidence>
<dbReference type="Pfam" id="PF17921">
    <property type="entry name" value="Integrase_H2C2"/>
    <property type="match status" value="1"/>
</dbReference>
<feature type="compositionally biased region" description="Basic and acidic residues" evidence="2">
    <location>
        <begin position="490"/>
        <end position="502"/>
    </location>
</feature>
<feature type="compositionally biased region" description="Low complexity" evidence="2">
    <location>
        <begin position="503"/>
        <end position="540"/>
    </location>
</feature>
<keyword evidence="1" id="KW-0175">Coiled coil</keyword>
<feature type="region of interest" description="Disordered" evidence="2">
    <location>
        <begin position="1"/>
        <end position="76"/>
    </location>
</feature>
<comment type="caution">
    <text evidence="4">The sequence shown here is derived from an EMBL/GenBank/DDBJ whole genome shotgun (WGS) entry which is preliminary data.</text>
</comment>